<accession>A0A834WPW2</accession>
<evidence type="ECO:0000313" key="3">
    <source>
        <dbReference type="Proteomes" id="UP000634136"/>
    </source>
</evidence>
<reference evidence="2" key="1">
    <citation type="submission" date="2020-09" db="EMBL/GenBank/DDBJ databases">
        <title>Genome-Enabled Discovery of Anthraquinone Biosynthesis in Senna tora.</title>
        <authorList>
            <person name="Kang S.-H."/>
            <person name="Pandey R.P."/>
            <person name="Lee C.-M."/>
            <person name="Sim J.-S."/>
            <person name="Jeong J.-T."/>
            <person name="Choi B.-S."/>
            <person name="Jung M."/>
            <person name="Ginzburg D."/>
            <person name="Zhao K."/>
            <person name="Won S.Y."/>
            <person name="Oh T.-J."/>
            <person name="Yu Y."/>
            <person name="Kim N.-H."/>
            <person name="Lee O.R."/>
            <person name="Lee T.-H."/>
            <person name="Bashyal P."/>
            <person name="Kim T.-S."/>
            <person name="Lee W.-H."/>
            <person name="Kawkins C."/>
            <person name="Kim C.-K."/>
            <person name="Kim J.S."/>
            <person name="Ahn B.O."/>
            <person name="Rhee S.Y."/>
            <person name="Sohng J.K."/>
        </authorList>
    </citation>
    <scope>NUCLEOTIDE SEQUENCE</scope>
    <source>
        <tissue evidence="2">Leaf</tissue>
    </source>
</reference>
<dbReference type="EMBL" id="JAAIUW010000006">
    <property type="protein sequence ID" value="KAF7827316.1"/>
    <property type="molecule type" value="Genomic_DNA"/>
</dbReference>
<dbReference type="Proteomes" id="UP000634136">
    <property type="component" value="Unassembled WGS sequence"/>
</dbReference>
<dbReference type="AlphaFoldDB" id="A0A834WPW2"/>
<gene>
    <name evidence="2" type="ORF">G2W53_018480</name>
</gene>
<sequence>MNKEEEDPGWRKNFGGKPGAPGPRPQVSRKAAAATAHHRPWSGHDPKVVAYSKSSSGYPQALLAFSVAPGGYCFALEEGYSALGDGHSVLASSPAFAGLPTMLHEYWWVRYRSMLVAGFDCVGIFRVFGNFSTNSS</sequence>
<evidence type="ECO:0000256" key="1">
    <source>
        <dbReference type="SAM" id="MobiDB-lite"/>
    </source>
</evidence>
<organism evidence="2 3">
    <name type="scientific">Senna tora</name>
    <dbReference type="NCBI Taxonomy" id="362788"/>
    <lineage>
        <taxon>Eukaryota</taxon>
        <taxon>Viridiplantae</taxon>
        <taxon>Streptophyta</taxon>
        <taxon>Embryophyta</taxon>
        <taxon>Tracheophyta</taxon>
        <taxon>Spermatophyta</taxon>
        <taxon>Magnoliopsida</taxon>
        <taxon>eudicotyledons</taxon>
        <taxon>Gunneridae</taxon>
        <taxon>Pentapetalae</taxon>
        <taxon>rosids</taxon>
        <taxon>fabids</taxon>
        <taxon>Fabales</taxon>
        <taxon>Fabaceae</taxon>
        <taxon>Caesalpinioideae</taxon>
        <taxon>Cassia clade</taxon>
        <taxon>Senna</taxon>
    </lineage>
</organism>
<protein>
    <submittedName>
        <fullName evidence="2">Uncharacterized protein</fullName>
    </submittedName>
</protein>
<feature type="region of interest" description="Disordered" evidence="1">
    <location>
        <begin position="1"/>
        <end position="45"/>
    </location>
</feature>
<comment type="caution">
    <text evidence="2">The sequence shown here is derived from an EMBL/GenBank/DDBJ whole genome shotgun (WGS) entry which is preliminary data.</text>
</comment>
<evidence type="ECO:0000313" key="2">
    <source>
        <dbReference type="EMBL" id="KAF7827316.1"/>
    </source>
</evidence>
<keyword evidence="3" id="KW-1185">Reference proteome</keyword>
<proteinExistence type="predicted"/>
<name>A0A834WPW2_9FABA</name>